<evidence type="ECO:0000313" key="3">
    <source>
        <dbReference type="EMBL" id="CAB9506053.1"/>
    </source>
</evidence>
<reference evidence="3" key="1">
    <citation type="submission" date="2020-06" db="EMBL/GenBank/DDBJ databases">
        <authorList>
            <consortium name="Plant Systems Biology data submission"/>
        </authorList>
    </citation>
    <scope>NUCLEOTIDE SEQUENCE</scope>
    <source>
        <strain evidence="3">D6</strain>
    </source>
</reference>
<dbReference type="EMBL" id="CAICTM010000251">
    <property type="protein sequence ID" value="CAB9506053.1"/>
    <property type="molecule type" value="Genomic_DNA"/>
</dbReference>
<feature type="region of interest" description="Disordered" evidence="1">
    <location>
        <begin position="433"/>
        <end position="452"/>
    </location>
</feature>
<feature type="compositionally biased region" description="Basic and acidic residues" evidence="1">
    <location>
        <begin position="442"/>
        <end position="451"/>
    </location>
</feature>
<proteinExistence type="predicted"/>
<dbReference type="PANTHER" id="PTHR12350">
    <property type="entry name" value="HISTONE-LYSINE N-METHYLTRANSFERASE-RELATED"/>
    <property type="match status" value="1"/>
</dbReference>
<evidence type="ECO:0000313" key="4">
    <source>
        <dbReference type="Proteomes" id="UP001153069"/>
    </source>
</evidence>
<name>A0A9N8HDB2_9STRA</name>
<evidence type="ECO:0000256" key="1">
    <source>
        <dbReference type="SAM" id="MobiDB-lite"/>
    </source>
</evidence>
<dbReference type="AlphaFoldDB" id="A0A9N8HDB2"/>
<dbReference type="SMART" id="SM00317">
    <property type="entry name" value="SET"/>
    <property type="match status" value="2"/>
</dbReference>
<comment type="caution">
    <text evidence="3">The sequence shown here is derived from an EMBL/GenBank/DDBJ whole genome shotgun (WGS) entry which is preliminary data.</text>
</comment>
<organism evidence="3 4">
    <name type="scientific">Seminavis robusta</name>
    <dbReference type="NCBI Taxonomy" id="568900"/>
    <lineage>
        <taxon>Eukaryota</taxon>
        <taxon>Sar</taxon>
        <taxon>Stramenopiles</taxon>
        <taxon>Ochrophyta</taxon>
        <taxon>Bacillariophyta</taxon>
        <taxon>Bacillariophyceae</taxon>
        <taxon>Bacillariophycidae</taxon>
        <taxon>Naviculales</taxon>
        <taxon>Naviculaceae</taxon>
        <taxon>Seminavis</taxon>
    </lineage>
</organism>
<dbReference type="InterPro" id="IPR053201">
    <property type="entry name" value="Flavunoidine_N-MTase"/>
</dbReference>
<dbReference type="InterPro" id="IPR001214">
    <property type="entry name" value="SET_dom"/>
</dbReference>
<accession>A0A9N8HDB2</accession>
<sequence>MGNQDTSASTGNGGNPAPREVNFPAFTWDYRVVNGSCGLGLATTRKIKKGELVFTDSYEFLFADVREGDVVRFDRFEKANRRSPKDIPAFLPLTRDVLTRTHGVPAWKPDPEGACGGIISWHLETPGMLINHSCDPNIVDDSHNESSGEAYAARDIRKGEELTYDYTFQYYDHGPFFEKCCCGSDKCRGQMMGFKALTEEQKKTALPYVSEAVKAMYEADTGKGLPVKRQQKTYPPRSVPDDSKALRLVVPGPSHAMAPILMKVEEGTGRFALYAGKDFKEGEQVYEFFTQAWPENGTRLIDIVFSRKLEEGDPEENTMVRVDALEFAKRDREGVLQFSGFDLFTRHSCDPNLVYNDKDEDEDDDWHGTYAARPIQKGELLTVDFNTLLWDRTEWDGLGDGICTCGALTCRGLVKGFHFLSEEAKEELKSLSWKRTAPPHPEGSKKEHRVIPGDALTPHVRVSWRDFVSGAPGSLATSSSEEEEES</sequence>
<dbReference type="Pfam" id="PF00856">
    <property type="entry name" value="SET"/>
    <property type="match status" value="2"/>
</dbReference>
<dbReference type="InterPro" id="IPR046341">
    <property type="entry name" value="SET_dom_sf"/>
</dbReference>
<dbReference type="PANTHER" id="PTHR12350:SF19">
    <property type="entry name" value="SET DOMAIN-CONTAINING PROTEIN"/>
    <property type="match status" value="1"/>
</dbReference>
<protein>
    <submittedName>
        <fullName evidence="3">Histone-lysine N-methyltransferase</fullName>
    </submittedName>
</protein>
<keyword evidence="4" id="KW-1185">Reference proteome</keyword>
<dbReference type="SUPFAM" id="SSF82199">
    <property type="entry name" value="SET domain"/>
    <property type="match status" value="2"/>
</dbReference>
<gene>
    <name evidence="3" type="ORF">SEMRO_252_G099610.1</name>
</gene>
<dbReference type="OrthoDB" id="5984008at2759"/>
<dbReference type="Proteomes" id="UP001153069">
    <property type="component" value="Unassembled WGS sequence"/>
</dbReference>
<dbReference type="PROSITE" id="PS50280">
    <property type="entry name" value="SET"/>
    <property type="match status" value="2"/>
</dbReference>
<dbReference type="Gene3D" id="2.170.270.10">
    <property type="entry name" value="SET domain"/>
    <property type="match status" value="2"/>
</dbReference>
<evidence type="ECO:0000259" key="2">
    <source>
        <dbReference type="PROSITE" id="PS50280"/>
    </source>
</evidence>
<feature type="domain" description="SET" evidence="2">
    <location>
        <begin position="258"/>
        <end position="386"/>
    </location>
</feature>
<feature type="domain" description="SET" evidence="2">
    <location>
        <begin position="26"/>
        <end position="167"/>
    </location>
</feature>